<reference evidence="8 9" key="1">
    <citation type="submission" date="2018-03" db="EMBL/GenBank/DDBJ databases">
        <title>Genome assembly of novel Miniimonas species PCH200.</title>
        <authorList>
            <person name="Thakur V."/>
            <person name="Kumar V."/>
            <person name="Singh D."/>
        </authorList>
    </citation>
    <scope>NUCLEOTIDE SEQUENCE [LARGE SCALE GENOMIC DNA]</scope>
    <source>
        <strain evidence="8 9">PCH200</strain>
    </source>
</reference>
<evidence type="ECO:0000256" key="1">
    <source>
        <dbReference type="ARBA" id="ARBA00004651"/>
    </source>
</evidence>
<comment type="subcellular location">
    <subcellularLocation>
        <location evidence="1">Cell membrane</location>
        <topology evidence="1">Multi-pass membrane protein</topology>
    </subcellularLocation>
</comment>
<dbReference type="OrthoDB" id="9770347at2"/>
<organism evidence="8 9">
    <name type="scientific">Serinibacter arcticus</name>
    <dbReference type="NCBI Taxonomy" id="1655435"/>
    <lineage>
        <taxon>Bacteria</taxon>
        <taxon>Bacillati</taxon>
        <taxon>Actinomycetota</taxon>
        <taxon>Actinomycetes</taxon>
        <taxon>Micrococcales</taxon>
        <taxon>Beutenbergiaceae</taxon>
        <taxon>Serinibacter</taxon>
    </lineage>
</organism>
<dbReference type="Pfam" id="PF13440">
    <property type="entry name" value="Polysacc_synt_3"/>
    <property type="match status" value="1"/>
</dbReference>
<dbReference type="CDD" id="cd13127">
    <property type="entry name" value="MATE_tuaB_like"/>
    <property type="match status" value="1"/>
</dbReference>
<dbReference type="Proteomes" id="UP000245166">
    <property type="component" value="Unassembled WGS sequence"/>
</dbReference>
<evidence type="ECO:0000256" key="7">
    <source>
        <dbReference type="SAM" id="Phobius"/>
    </source>
</evidence>
<evidence type="ECO:0000256" key="5">
    <source>
        <dbReference type="ARBA" id="ARBA00022989"/>
    </source>
</evidence>
<keyword evidence="9" id="KW-1185">Reference proteome</keyword>
<dbReference type="InterPro" id="IPR050833">
    <property type="entry name" value="Poly_Biosynth_Transport"/>
</dbReference>
<comment type="similarity">
    <text evidence="2">Belongs to the polysaccharide synthase family.</text>
</comment>
<feature type="transmembrane region" description="Helical" evidence="7">
    <location>
        <begin position="410"/>
        <end position="430"/>
    </location>
</feature>
<accession>A0A2U1ZYC2</accession>
<dbReference type="GO" id="GO:0005886">
    <property type="term" value="C:plasma membrane"/>
    <property type="evidence" value="ECO:0007669"/>
    <property type="project" value="UniProtKB-SubCell"/>
</dbReference>
<keyword evidence="3" id="KW-1003">Cell membrane</keyword>
<dbReference type="EMBL" id="PYHR01000002">
    <property type="protein sequence ID" value="PWD51940.1"/>
    <property type="molecule type" value="Genomic_DNA"/>
</dbReference>
<dbReference type="AlphaFoldDB" id="A0A2U1ZYC2"/>
<keyword evidence="5 7" id="KW-1133">Transmembrane helix</keyword>
<evidence type="ECO:0000256" key="4">
    <source>
        <dbReference type="ARBA" id="ARBA00022692"/>
    </source>
</evidence>
<feature type="transmembrane region" description="Helical" evidence="7">
    <location>
        <begin position="114"/>
        <end position="132"/>
    </location>
</feature>
<evidence type="ECO:0000313" key="8">
    <source>
        <dbReference type="EMBL" id="PWD51940.1"/>
    </source>
</evidence>
<keyword evidence="6 7" id="KW-0472">Membrane</keyword>
<proteinExistence type="inferred from homology"/>
<evidence type="ECO:0000313" key="9">
    <source>
        <dbReference type="Proteomes" id="UP000245166"/>
    </source>
</evidence>
<feature type="transmembrane region" description="Helical" evidence="7">
    <location>
        <begin position="289"/>
        <end position="312"/>
    </location>
</feature>
<name>A0A2U1ZYC2_9MICO</name>
<feature type="transmembrane region" description="Helical" evidence="7">
    <location>
        <begin position="44"/>
        <end position="63"/>
    </location>
</feature>
<evidence type="ECO:0000256" key="3">
    <source>
        <dbReference type="ARBA" id="ARBA00022475"/>
    </source>
</evidence>
<feature type="transmembrane region" description="Helical" evidence="7">
    <location>
        <begin position="170"/>
        <end position="192"/>
    </location>
</feature>
<evidence type="ECO:0000256" key="2">
    <source>
        <dbReference type="ARBA" id="ARBA00007430"/>
    </source>
</evidence>
<sequence length="488" mass="51248">MTSLATRTVRGAAVTLVGQWLRFAVQLASIVVLARLLLPADYGLVSMVTAVAGVAMFLSDFGLSTASIQARTLDQFQRSNLFWLNAALGTLLALGVLALAAPLAALYGHPEVERVTQVLAGTYLLNALGAQFRAHAVRAMRFRALAAVDVISQVAAFGVALGLALSGAGYWALVGQMVTLSVVTLVAVVVAARWWPGLPNRRGDVRAMLGIGASWMGTQVVTYASTNVDSIIIGSVAGAGPLGVYDRAYQIFRMPLLQIAAPMTRVAMPVLSRLNGTDRFEPYVRRAQTLLSSVLGGAFLVAAGAAEPLMAIVLGPGWGESSTIFRVLAIGGAFQAIAYVYSWVFLARGRTGLQLRCTLVARAAMIGLMLLGIAWGVIGVAWAVTAGLALSWAIMTFWAMPRLDVAVTPLLLAAFRPLLVFVAALGAMLAVEPLVTEMAAAARLGVLLGVAVVVVALAVALVRPVRADALEILHTVRRVRRGDGATTP</sequence>
<feature type="transmembrane region" description="Helical" evidence="7">
    <location>
        <begin position="20"/>
        <end position="38"/>
    </location>
</feature>
<keyword evidence="4 7" id="KW-0812">Transmembrane</keyword>
<evidence type="ECO:0000256" key="6">
    <source>
        <dbReference type="ARBA" id="ARBA00023136"/>
    </source>
</evidence>
<feature type="transmembrane region" description="Helical" evidence="7">
    <location>
        <begin position="83"/>
        <end position="108"/>
    </location>
</feature>
<comment type="caution">
    <text evidence="8">The sequence shown here is derived from an EMBL/GenBank/DDBJ whole genome shotgun (WGS) entry which is preliminary data.</text>
</comment>
<gene>
    <name evidence="8" type="ORF">C8046_16090</name>
</gene>
<protein>
    <submittedName>
        <fullName evidence="8">Lipopolysaccharide biosynthesis protein</fullName>
    </submittedName>
</protein>
<feature type="transmembrane region" description="Helical" evidence="7">
    <location>
        <begin position="442"/>
        <end position="462"/>
    </location>
</feature>
<feature type="transmembrane region" description="Helical" evidence="7">
    <location>
        <begin position="144"/>
        <end position="164"/>
    </location>
</feature>
<dbReference type="PANTHER" id="PTHR30250">
    <property type="entry name" value="PST FAMILY PREDICTED COLANIC ACID TRANSPORTER"/>
    <property type="match status" value="1"/>
</dbReference>
<dbReference type="RefSeq" id="WP_109230323.1">
    <property type="nucleotide sequence ID" value="NZ_PYHR01000002.1"/>
</dbReference>
<dbReference type="PANTHER" id="PTHR30250:SF10">
    <property type="entry name" value="LIPOPOLYSACCHARIDE BIOSYNTHESIS PROTEIN WZXC"/>
    <property type="match status" value="1"/>
</dbReference>
<feature type="transmembrane region" description="Helical" evidence="7">
    <location>
        <begin position="324"/>
        <end position="347"/>
    </location>
</feature>